<sequence length="327" mass="36552">MQQSLTKGLGEGALMAALTAIFALAGIYIPIINLITILIVAVPITLVIVRNDFRIGFISSLVAGFLVAMLAGPIMAVTFYIQFMSMALAYGYLFKKKTKAGKIIIAGTAVSVISTLLLLMISFAIINTDFETQKDFMLQTVDETMIMYEKYGLLDQITEQGISKEEFKKAMVDSVNLFITVLPAILILASIFSSVINFIVTRSILRRFGHEVDKLPPFSQWRLPWYAVWGVIFGWGSYLIGDYFGISAGIMIGKNILIAYSFVLFVLGLSVISFFWKKIKVNFIGRLIFLFLLIFLARSIILLAIAIGLFDLVLDYRKRIKINKAEK</sequence>
<dbReference type="PANTHER" id="PTHR41324">
    <property type="entry name" value="MEMBRANE PROTEIN-RELATED"/>
    <property type="match status" value="1"/>
</dbReference>
<feature type="transmembrane region" description="Helical" evidence="1">
    <location>
        <begin position="61"/>
        <end position="83"/>
    </location>
</feature>
<protein>
    <submittedName>
        <fullName evidence="2">Uncharacterized conserved protein YybS, DUF2232 family</fullName>
    </submittedName>
</protein>
<keyword evidence="1" id="KW-1133">Transmembrane helix</keyword>
<proteinExistence type="predicted"/>
<feature type="transmembrane region" description="Helical" evidence="1">
    <location>
        <begin position="20"/>
        <end position="49"/>
    </location>
</feature>
<keyword evidence="3" id="KW-1185">Reference proteome</keyword>
<dbReference type="RefSeq" id="WP_084052730.1">
    <property type="nucleotide sequence ID" value="NZ_FWWT01000014.1"/>
</dbReference>
<evidence type="ECO:0000313" key="2">
    <source>
        <dbReference type="EMBL" id="SMB87708.1"/>
    </source>
</evidence>
<dbReference type="STRING" id="656914.SAMN00017405_1747"/>
<dbReference type="Proteomes" id="UP000192731">
    <property type="component" value="Unassembled WGS sequence"/>
</dbReference>
<reference evidence="2 3" key="1">
    <citation type="submission" date="2017-04" db="EMBL/GenBank/DDBJ databases">
        <authorList>
            <person name="Afonso C.L."/>
            <person name="Miller P.J."/>
            <person name="Scott M.A."/>
            <person name="Spackman E."/>
            <person name="Goraichik I."/>
            <person name="Dimitrov K.M."/>
            <person name="Suarez D.L."/>
            <person name="Swayne D.E."/>
        </authorList>
    </citation>
    <scope>NUCLEOTIDE SEQUENCE [LARGE SCALE GENOMIC DNA]</scope>
    <source>
        <strain evidence="2 3">DSM 11270</strain>
    </source>
</reference>
<dbReference type="PANTHER" id="PTHR41324:SF1">
    <property type="entry name" value="DUF2232 DOMAIN-CONTAINING PROTEIN"/>
    <property type="match status" value="1"/>
</dbReference>
<accession>A0A1W1V330</accession>
<gene>
    <name evidence="2" type="ORF">SAMN00017405_1747</name>
</gene>
<dbReference type="EMBL" id="FWWT01000014">
    <property type="protein sequence ID" value="SMB87708.1"/>
    <property type="molecule type" value="Genomic_DNA"/>
</dbReference>
<dbReference type="Gene3D" id="1.10.1760.20">
    <property type="match status" value="1"/>
</dbReference>
<evidence type="ECO:0000313" key="3">
    <source>
        <dbReference type="Proteomes" id="UP000192731"/>
    </source>
</evidence>
<feature type="transmembrane region" description="Helical" evidence="1">
    <location>
        <begin position="225"/>
        <end position="245"/>
    </location>
</feature>
<evidence type="ECO:0000256" key="1">
    <source>
        <dbReference type="SAM" id="Phobius"/>
    </source>
</evidence>
<organism evidence="2 3">
    <name type="scientific">Desulfonispora thiosulfatigenes DSM 11270</name>
    <dbReference type="NCBI Taxonomy" id="656914"/>
    <lineage>
        <taxon>Bacteria</taxon>
        <taxon>Bacillati</taxon>
        <taxon>Bacillota</taxon>
        <taxon>Clostridia</taxon>
        <taxon>Eubacteriales</taxon>
        <taxon>Peptococcaceae</taxon>
        <taxon>Desulfonispora</taxon>
    </lineage>
</organism>
<feature type="transmembrane region" description="Helical" evidence="1">
    <location>
        <begin position="103"/>
        <end position="126"/>
    </location>
</feature>
<name>A0A1W1V330_DESTI</name>
<feature type="transmembrane region" description="Helical" evidence="1">
    <location>
        <begin position="257"/>
        <end position="276"/>
    </location>
</feature>
<keyword evidence="1" id="KW-0472">Membrane</keyword>
<feature type="transmembrane region" description="Helical" evidence="1">
    <location>
        <begin position="177"/>
        <end position="205"/>
    </location>
</feature>
<dbReference type="InterPro" id="IPR018710">
    <property type="entry name" value="DUF2232"/>
</dbReference>
<feature type="transmembrane region" description="Helical" evidence="1">
    <location>
        <begin position="288"/>
        <end position="314"/>
    </location>
</feature>
<dbReference type="Pfam" id="PF09991">
    <property type="entry name" value="DUF2232"/>
    <property type="match status" value="1"/>
</dbReference>
<dbReference type="OrthoDB" id="1726902at2"/>
<dbReference type="AlphaFoldDB" id="A0A1W1V330"/>
<keyword evidence="1" id="KW-0812">Transmembrane</keyword>